<feature type="transmembrane region" description="Helical" evidence="1">
    <location>
        <begin position="35"/>
        <end position="52"/>
    </location>
</feature>
<comment type="caution">
    <text evidence="2">The sequence shown here is derived from an EMBL/GenBank/DDBJ whole genome shotgun (WGS) entry which is preliminary data.</text>
</comment>
<accession>X1I0I3</accession>
<evidence type="ECO:0000256" key="1">
    <source>
        <dbReference type="SAM" id="Phobius"/>
    </source>
</evidence>
<protein>
    <recommendedName>
        <fullName evidence="3">Zinc transporter ZupT</fullName>
    </recommendedName>
</protein>
<sequence>YSLSALLGVVGGVMVYISLDELLPASRSLGKEHHSILGIMAGMIIMAFSLALF</sequence>
<name>X1I0I3_9ZZZZ</name>
<evidence type="ECO:0000313" key="2">
    <source>
        <dbReference type="EMBL" id="GAH75916.1"/>
    </source>
</evidence>
<reference evidence="2" key="1">
    <citation type="journal article" date="2014" name="Front. Microbiol.">
        <title>High frequency of phylogenetically diverse reductive dehalogenase-homologous genes in deep subseafloor sedimentary metagenomes.</title>
        <authorList>
            <person name="Kawai M."/>
            <person name="Futagami T."/>
            <person name="Toyoda A."/>
            <person name="Takaki Y."/>
            <person name="Nishi S."/>
            <person name="Hori S."/>
            <person name="Arai W."/>
            <person name="Tsubouchi T."/>
            <person name="Morono Y."/>
            <person name="Uchiyama I."/>
            <person name="Ito T."/>
            <person name="Fujiyama A."/>
            <person name="Inagaki F."/>
            <person name="Takami H."/>
        </authorList>
    </citation>
    <scope>NUCLEOTIDE SEQUENCE</scope>
    <source>
        <strain evidence="2">Expedition CK06-06</strain>
    </source>
</reference>
<dbReference type="EMBL" id="BARU01029012">
    <property type="protein sequence ID" value="GAH75916.1"/>
    <property type="molecule type" value="Genomic_DNA"/>
</dbReference>
<gene>
    <name evidence="2" type="ORF">S03H2_46231</name>
</gene>
<organism evidence="2">
    <name type="scientific">marine sediment metagenome</name>
    <dbReference type="NCBI Taxonomy" id="412755"/>
    <lineage>
        <taxon>unclassified sequences</taxon>
        <taxon>metagenomes</taxon>
        <taxon>ecological metagenomes</taxon>
    </lineage>
</organism>
<evidence type="ECO:0008006" key="3">
    <source>
        <dbReference type="Google" id="ProtNLM"/>
    </source>
</evidence>
<keyword evidence="1" id="KW-1133">Transmembrane helix</keyword>
<feature type="transmembrane region" description="Helical" evidence="1">
    <location>
        <begin position="6"/>
        <end position="23"/>
    </location>
</feature>
<keyword evidence="1" id="KW-0472">Membrane</keyword>
<dbReference type="AlphaFoldDB" id="X1I0I3"/>
<keyword evidence="1" id="KW-0812">Transmembrane</keyword>
<feature type="non-terminal residue" evidence="2">
    <location>
        <position position="1"/>
    </location>
</feature>
<proteinExistence type="predicted"/>